<sequence length="139" mass="16227">MSSEVGFFQVESSKSRTGRHVLYSNVYVYSKSNSRFNPYDSYIVSSTEAKPIYVRGSARRVSLRVEKGDYIIYVWMVRNFRKRVKGYILLFNHKGELVFKAKYSDGALRRSLGSPVYAWLIRMFVEQFKIPVSEIRLGD</sequence>
<gene>
    <name evidence="1" type="ORF">ENM60_05205</name>
</gene>
<proteinExistence type="predicted"/>
<dbReference type="EMBL" id="DRYK01000064">
    <property type="protein sequence ID" value="HHP68163.1"/>
    <property type="molecule type" value="Genomic_DNA"/>
</dbReference>
<reference evidence="1" key="1">
    <citation type="journal article" date="2020" name="mSystems">
        <title>Genome- and Community-Level Interaction Insights into Carbon Utilization and Element Cycling Functions of Hydrothermarchaeota in Hydrothermal Sediment.</title>
        <authorList>
            <person name="Zhou Z."/>
            <person name="Liu Y."/>
            <person name="Xu W."/>
            <person name="Pan J."/>
            <person name="Luo Z.H."/>
            <person name="Li M."/>
        </authorList>
    </citation>
    <scope>NUCLEOTIDE SEQUENCE [LARGE SCALE GENOMIC DNA]</scope>
    <source>
        <strain evidence="1">SpSt-110</strain>
    </source>
</reference>
<protein>
    <submittedName>
        <fullName evidence="1">Uncharacterized protein</fullName>
    </submittedName>
</protein>
<dbReference type="AlphaFoldDB" id="A0A7J3Y021"/>
<organism evidence="1">
    <name type="scientific">Thermogladius calderae</name>
    <dbReference type="NCBI Taxonomy" id="1200300"/>
    <lineage>
        <taxon>Archaea</taxon>
        <taxon>Thermoproteota</taxon>
        <taxon>Thermoprotei</taxon>
        <taxon>Desulfurococcales</taxon>
        <taxon>Desulfurococcaceae</taxon>
        <taxon>Thermogladius</taxon>
    </lineage>
</organism>
<comment type="caution">
    <text evidence="1">The sequence shown here is derived from an EMBL/GenBank/DDBJ whole genome shotgun (WGS) entry which is preliminary data.</text>
</comment>
<accession>A0A7J3Y021</accession>
<name>A0A7J3Y021_9CREN</name>
<evidence type="ECO:0000313" key="1">
    <source>
        <dbReference type="EMBL" id="HHP68163.1"/>
    </source>
</evidence>